<evidence type="ECO:0000313" key="6">
    <source>
        <dbReference type="EMBL" id="KOG10720.1"/>
    </source>
</evidence>
<accession>A0A0L8JAQ8</accession>
<dbReference type="GO" id="GO:1904680">
    <property type="term" value="F:peptide transmembrane transporter activity"/>
    <property type="evidence" value="ECO:0007669"/>
    <property type="project" value="TreeGrafter"/>
</dbReference>
<gene>
    <name evidence="6" type="ORF">ADK34_35145</name>
</gene>
<dbReference type="GO" id="GO:0015833">
    <property type="term" value="P:peptide transport"/>
    <property type="evidence" value="ECO:0007669"/>
    <property type="project" value="TreeGrafter"/>
</dbReference>
<dbReference type="InterPro" id="IPR006311">
    <property type="entry name" value="TAT_signal"/>
</dbReference>
<comment type="similarity">
    <text evidence="1">Belongs to the bacterial solute-binding protein 5 family.</text>
</comment>
<evidence type="ECO:0000256" key="4">
    <source>
        <dbReference type="SAM" id="SignalP"/>
    </source>
</evidence>
<dbReference type="SUPFAM" id="SSF53850">
    <property type="entry name" value="Periplasmic binding protein-like II"/>
    <property type="match status" value="1"/>
</dbReference>
<dbReference type="GO" id="GO:0042597">
    <property type="term" value="C:periplasmic space"/>
    <property type="evidence" value="ECO:0007669"/>
    <property type="project" value="UniProtKB-ARBA"/>
</dbReference>
<feature type="domain" description="Solute-binding protein family 5" evidence="5">
    <location>
        <begin position="86"/>
        <end position="441"/>
    </location>
</feature>
<dbReference type="Gene3D" id="3.40.190.10">
    <property type="entry name" value="Periplasmic binding protein-like II"/>
    <property type="match status" value="1"/>
</dbReference>
<keyword evidence="3 4" id="KW-0732">Signal</keyword>
<dbReference type="PANTHER" id="PTHR30290">
    <property type="entry name" value="PERIPLASMIC BINDING COMPONENT OF ABC TRANSPORTER"/>
    <property type="match status" value="1"/>
</dbReference>
<comment type="caution">
    <text evidence="6">The sequence shown here is derived from an EMBL/GenBank/DDBJ whole genome shotgun (WGS) entry which is preliminary data.</text>
</comment>
<evidence type="ECO:0000256" key="3">
    <source>
        <dbReference type="ARBA" id="ARBA00022729"/>
    </source>
</evidence>
<feature type="chain" id="PRO_5038332075" description="Solute-binding protein family 5 domain-containing protein" evidence="4">
    <location>
        <begin position="29"/>
        <end position="522"/>
    </location>
</feature>
<dbReference type="PROSITE" id="PS51318">
    <property type="entry name" value="TAT"/>
    <property type="match status" value="1"/>
</dbReference>
<organism evidence="6 7">
    <name type="scientific">Streptomyces viridochromogenes</name>
    <dbReference type="NCBI Taxonomy" id="1938"/>
    <lineage>
        <taxon>Bacteria</taxon>
        <taxon>Bacillati</taxon>
        <taxon>Actinomycetota</taxon>
        <taxon>Actinomycetes</taxon>
        <taxon>Kitasatosporales</taxon>
        <taxon>Streptomycetaceae</taxon>
        <taxon>Streptomyces</taxon>
    </lineage>
</organism>
<dbReference type="OrthoDB" id="9046151at2"/>
<evidence type="ECO:0000313" key="7">
    <source>
        <dbReference type="Proteomes" id="UP000037023"/>
    </source>
</evidence>
<dbReference type="RefSeq" id="WP_033203035.1">
    <property type="nucleotide sequence ID" value="NZ_LGUP01000392.1"/>
</dbReference>
<protein>
    <recommendedName>
        <fullName evidence="5">Solute-binding protein family 5 domain-containing protein</fullName>
    </recommendedName>
</protein>
<proteinExistence type="inferred from homology"/>
<dbReference type="AlphaFoldDB" id="A0A0L8JAQ8"/>
<dbReference type="InterPro" id="IPR039424">
    <property type="entry name" value="SBP_5"/>
</dbReference>
<dbReference type="PATRIC" id="fig|1938.6.peg.7575"/>
<dbReference type="CDD" id="cd00995">
    <property type="entry name" value="PBP2_NikA_DppA_OppA_like"/>
    <property type="match status" value="1"/>
</dbReference>
<sequence>MPNSTPPRIPRRTVLAGAAATAALATLAGCGSSDSSDGASGGTLTAGFDNEPVTLDPALSSAISSDRNVLNLFFDTLLRQRRDGTFEPALATQWTDTGTEITFELRQGVKFHDGTPFDADAVVLNLKRISDPATRSTKKAALASIREVKATGPRTVTVTLKAADPLLLTQLAHEPGMIASPTALAKGTEGFGRRPVGTGPFTLRQWRTKVQLTAERNKTYWAKTEEGDALPLLDKVVLRFVTEAKVLRAELSTGGVQLVRALPPEEYKQLADAPRITIKDEGVRRNYYASLNVTKGPFRDPQVRAAFAMAVERRSVGKAAAGGDFDIAPSFATSDDWFYDDALAPLPYDPEKARATLDKAGLRGKIPITLVARRRAPDPTVAELLQSQLTAVGFAPKVEILEFQTQLERMRKQDFDAAILVVDIPRLDPSLTFDPYFASDGPSNWSGLKDSTLDALLDKGLSTDDRAVRKRAYVDVQRRILENNYWVFLHQAKSPLIQSSNLKGVGLDVDGQWRLERARLGS</sequence>
<dbReference type="InterPro" id="IPR030678">
    <property type="entry name" value="Peptide/Ni-bd"/>
</dbReference>
<evidence type="ECO:0000256" key="2">
    <source>
        <dbReference type="ARBA" id="ARBA00022448"/>
    </source>
</evidence>
<dbReference type="Gene3D" id="3.90.76.10">
    <property type="entry name" value="Dipeptide-binding Protein, Domain 1"/>
    <property type="match status" value="1"/>
</dbReference>
<dbReference type="Gene3D" id="3.10.105.10">
    <property type="entry name" value="Dipeptide-binding Protein, Domain 3"/>
    <property type="match status" value="1"/>
</dbReference>
<evidence type="ECO:0000256" key="1">
    <source>
        <dbReference type="ARBA" id="ARBA00005695"/>
    </source>
</evidence>
<dbReference type="PIRSF" id="PIRSF002741">
    <property type="entry name" value="MppA"/>
    <property type="match status" value="1"/>
</dbReference>
<evidence type="ECO:0000259" key="5">
    <source>
        <dbReference type="Pfam" id="PF00496"/>
    </source>
</evidence>
<reference evidence="6 7" key="1">
    <citation type="submission" date="2015-06" db="EMBL/GenBank/DDBJ databases">
        <authorList>
            <person name="Hoefler B.C."/>
            <person name="Straight P.D."/>
        </authorList>
    </citation>
    <scope>NUCLEOTIDE SEQUENCE [LARGE SCALE GENOMIC DNA]</scope>
    <source>
        <strain evidence="6 7">NRRL 3427</strain>
    </source>
</reference>
<dbReference type="PANTHER" id="PTHR30290:SF9">
    <property type="entry name" value="OLIGOPEPTIDE-BINDING PROTEIN APPA"/>
    <property type="match status" value="1"/>
</dbReference>
<dbReference type="InterPro" id="IPR000914">
    <property type="entry name" value="SBP_5_dom"/>
</dbReference>
<name>A0A0L8JAQ8_STRVR</name>
<dbReference type="Pfam" id="PF00496">
    <property type="entry name" value="SBP_bac_5"/>
    <property type="match status" value="1"/>
</dbReference>
<dbReference type="Proteomes" id="UP000037023">
    <property type="component" value="Unassembled WGS sequence"/>
</dbReference>
<feature type="signal peptide" evidence="4">
    <location>
        <begin position="1"/>
        <end position="28"/>
    </location>
</feature>
<keyword evidence="2" id="KW-0813">Transport</keyword>
<dbReference type="EMBL" id="LGUP01000392">
    <property type="protein sequence ID" value="KOG10720.1"/>
    <property type="molecule type" value="Genomic_DNA"/>
</dbReference>
<dbReference type="GO" id="GO:0043190">
    <property type="term" value="C:ATP-binding cassette (ABC) transporter complex"/>
    <property type="evidence" value="ECO:0007669"/>
    <property type="project" value="InterPro"/>
</dbReference>